<dbReference type="EMBL" id="FMXC01000039">
    <property type="protein sequence ID" value="SDA68134.1"/>
    <property type="molecule type" value="Genomic_DNA"/>
</dbReference>
<feature type="domain" description="Tyrosine specific protein phosphatases" evidence="2">
    <location>
        <begin position="134"/>
        <end position="177"/>
    </location>
</feature>
<organism evidence="4 6">
    <name type="scientific">Lactobacillus kefiranofaciens</name>
    <dbReference type="NCBI Taxonomy" id="267818"/>
    <lineage>
        <taxon>Bacteria</taxon>
        <taxon>Bacillati</taxon>
        <taxon>Bacillota</taxon>
        <taxon>Bacilli</taxon>
        <taxon>Lactobacillales</taxon>
        <taxon>Lactobacillaceae</taxon>
        <taxon>Lactobacillus</taxon>
    </lineage>
</organism>
<evidence type="ECO:0000313" key="4">
    <source>
        <dbReference type="EMBL" id="WGO85355.1"/>
    </source>
</evidence>
<dbReference type="InterPro" id="IPR026893">
    <property type="entry name" value="Tyr/Ser_Pase_IphP-type"/>
</dbReference>
<dbReference type="EMBL" id="CP123735">
    <property type="protein sequence ID" value="WGO85355.1"/>
    <property type="molecule type" value="Genomic_DNA"/>
</dbReference>
<dbReference type="PROSITE" id="PS00383">
    <property type="entry name" value="TYR_PHOSPHATASE_1"/>
    <property type="match status" value="1"/>
</dbReference>
<accession>A0AAX3UCD3</accession>
<dbReference type="PROSITE" id="PS50056">
    <property type="entry name" value="TYR_PHOSPHATASE_2"/>
    <property type="match status" value="1"/>
</dbReference>
<dbReference type="Proteomes" id="UP001242513">
    <property type="component" value="Chromosome"/>
</dbReference>
<evidence type="ECO:0000313" key="3">
    <source>
        <dbReference type="EMBL" id="SDA68134.1"/>
    </source>
</evidence>
<dbReference type="InterPro" id="IPR016130">
    <property type="entry name" value="Tyr_Pase_AS"/>
</dbReference>
<dbReference type="RefSeq" id="WP_013854963.1">
    <property type="nucleotide sequence ID" value="NZ_CP061341.1"/>
</dbReference>
<dbReference type="GO" id="GO:0004725">
    <property type="term" value="F:protein tyrosine phosphatase activity"/>
    <property type="evidence" value="ECO:0007669"/>
    <property type="project" value="UniProtKB-EC"/>
</dbReference>
<protein>
    <submittedName>
        <fullName evidence="3">Protein-tyrosine phosphatase</fullName>
    </submittedName>
    <submittedName>
        <fullName evidence="4">Tyrosine-protein phosphatase</fullName>
        <ecNumber evidence="4">3.1.3.48</ecNumber>
    </submittedName>
</protein>
<dbReference type="InterPro" id="IPR000387">
    <property type="entry name" value="Tyr_Pase_dom"/>
</dbReference>
<dbReference type="PANTHER" id="PTHR31126:SF1">
    <property type="entry name" value="TYROSINE SPECIFIC PROTEIN PHOSPHATASES DOMAIN-CONTAINING PROTEIN"/>
    <property type="match status" value="1"/>
</dbReference>
<reference evidence="3 5" key="1">
    <citation type="submission" date="2016-10" db="EMBL/GenBank/DDBJ databases">
        <authorList>
            <person name="Varghese N."/>
            <person name="Submissions S."/>
        </authorList>
    </citation>
    <scope>NUCLEOTIDE SEQUENCE [LARGE SCALE GENOMIC DNA]</scope>
    <source>
        <strain evidence="3 5">ATCC 43761</strain>
    </source>
</reference>
<comment type="similarity">
    <text evidence="1">Belongs to the protein-tyrosine phosphatase family.</text>
</comment>
<sequence>MRHMQEINLKNAFNCRDLGGYQTRSGLMVQPKQLIRSGYLSDLDNSDQQALYNYGIRTIIDFRSPLEVRKYPDHYDSRTQYLKIPILKQDLTESMTNVRNLAGWLTDKWAGFHQMMRIYDQLIASDEVQRAYRQFFLTLVDANSGGILFHCSTGKDRTGIISILILVMLGVPEEVVKADYLCSNWFSAVRINNRLNEAKLVSDNLAYLKSIFDLSTVREDYFQQAVSMINDRYGSFDSYFHDRLGFDDAFLLRMRKKFLA</sequence>
<dbReference type="EC" id="3.1.3.48" evidence="4"/>
<evidence type="ECO:0000313" key="5">
    <source>
        <dbReference type="Proteomes" id="UP000181860"/>
    </source>
</evidence>
<dbReference type="AlphaFoldDB" id="A0AAX3UCD3"/>
<dbReference type="InterPro" id="IPR029021">
    <property type="entry name" value="Prot-tyrosine_phosphatase-like"/>
</dbReference>
<dbReference type="Gene3D" id="3.90.190.10">
    <property type="entry name" value="Protein tyrosine phosphatase superfamily"/>
    <property type="match status" value="1"/>
</dbReference>
<dbReference type="GeneID" id="72687919"/>
<dbReference type="SUPFAM" id="SSF52799">
    <property type="entry name" value="(Phosphotyrosine protein) phosphatases II"/>
    <property type="match status" value="1"/>
</dbReference>
<dbReference type="Pfam" id="PF13350">
    <property type="entry name" value="Y_phosphatase3"/>
    <property type="match status" value="1"/>
</dbReference>
<proteinExistence type="inferred from homology"/>
<dbReference type="PANTHER" id="PTHR31126">
    <property type="entry name" value="TYROSINE-PROTEIN PHOSPHATASE"/>
    <property type="match status" value="1"/>
</dbReference>
<keyword evidence="5" id="KW-1185">Reference proteome</keyword>
<gene>
    <name evidence="4" type="ORF">QEJ78_08240</name>
    <name evidence="3" type="ORF">SAMN02983011_02119</name>
</gene>
<evidence type="ECO:0000313" key="6">
    <source>
        <dbReference type="Proteomes" id="UP001242513"/>
    </source>
</evidence>
<name>A0AAX3UCD3_9LACO</name>
<evidence type="ECO:0000256" key="1">
    <source>
        <dbReference type="ARBA" id="ARBA00009580"/>
    </source>
</evidence>
<dbReference type="Proteomes" id="UP000181860">
    <property type="component" value="Unassembled WGS sequence"/>
</dbReference>
<keyword evidence="4" id="KW-0378">Hydrolase</keyword>
<evidence type="ECO:0000259" key="2">
    <source>
        <dbReference type="PROSITE" id="PS50056"/>
    </source>
</evidence>
<reference evidence="4" key="2">
    <citation type="journal article" date="2022" name="Food Funct.">
        <title>Lactobacillus kefiranofaciens ZW18 from Kefir enhances the anti-tumor effect of anti-programmed cell death 1 (PD-1) immunotherapy by modulating the gut microbiota.</title>
        <authorList>
            <person name="Zhao J."/>
            <person name="Wang Y."/>
            <person name="Wang J."/>
            <person name="Lv M."/>
            <person name="Zhou C."/>
            <person name="Jia L."/>
            <person name="Geng W."/>
        </authorList>
    </citation>
    <scope>NUCLEOTIDE SEQUENCE</scope>
    <source>
        <strain evidence="4">ZW18</strain>
    </source>
</reference>
<reference evidence="4" key="3">
    <citation type="submission" date="2023-04" db="EMBL/GenBank/DDBJ databases">
        <authorList>
            <person name="Wang Y."/>
        </authorList>
    </citation>
    <scope>NUCLEOTIDE SEQUENCE</scope>
    <source>
        <strain evidence="4">ZW18</strain>
    </source>
</reference>